<evidence type="ECO:0000313" key="1">
    <source>
        <dbReference type="EMBL" id="MBK1865218.1"/>
    </source>
</evidence>
<accession>A0ACC5QXX1</accession>
<gene>
    <name evidence="1" type="ORF">JHL16_02555</name>
</gene>
<name>A0ACC5QXX1_9HYPH</name>
<dbReference type="Proteomes" id="UP000616151">
    <property type="component" value="Unassembled WGS sequence"/>
</dbReference>
<protein>
    <submittedName>
        <fullName evidence="1">2,4-dihydroxyhept-2-ene-1,7-dioic acid aldolase</fullName>
    </submittedName>
</protein>
<evidence type="ECO:0000313" key="2">
    <source>
        <dbReference type="Proteomes" id="UP000616151"/>
    </source>
</evidence>
<dbReference type="EMBL" id="JAENHL010000004">
    <property type="protein sequence ID" value="MBK1865218.1"/>
    <property type="molecule type" value="Genomic_DNA"/>
</dbReference>
<proteinExistence type="predicted"/>
<comment type="caution">
    <text evidence="1">The sequence shown here is derived from an EMBL/GenBank/DDBJ whole genome shotgun (WGS) entry which is preliminary data.</text>
</comment>
<keyword evidence="2" id="KW-1185">Reference proteome</keyword>
<sequence>MASDLRGRLAKADPFYFSWMTFPGAIVAGQMARLPYEAVCIDMQHGLAGFTDVASMSPAITASGKPLVLRILWNDPGLIGQALDAGATAVIVPMVNTRAQAEAVVKAAKYAPMGMRSWGGYAAVQAAGTVPADYLKEANSRTMIFAMIETEEALGNLDAIASTPGLDGLFVGPNDLSISLGFGLGKDLKIPKLEAAIKAIAAAAKKNSLVPGAFGGSPEACAFFAGHGFRFIAAATDVGLLAAGAKALQDQLAKI</sequence>
<organism evidence="1 2">
    <name type="scientific">Taklimakanibacter albus</name>
    <dbReference type="NCBI Taxonomy" id="2800327"/>
    <lineage>
        <taxon>Bacteria</taxon>
        <taxon>Pseudomonadati</taxon>
        <taxon>Pseudomonadota</taxon>
        <taxon>Alphaproteobacteria</taxon>
        <taxon>Hyphomicrobiales</taxon>
        <taxon>Aestuariivirgaceae</taxon>
        <taxon>Taklimakanibacter</taxon>
    </lineage>
</organism>
<reference evidence="1" key="1">
    <citation type="submission" date="2021-01" db="EMBL/GenBank/DDBJ databases">
        <authorList>
            <person name="Sun Q."/>
        </authorList>
    </citation>
    <scope>NUCLEOTIDE SEQUENCE</scope>
    <source>
        <strain evidence="1">YIM B02566</strain>
    </source>
</reference>